<organism evidence="2 3">
    <name type="scientific">Pedobacter fastidiosus</name>
    <dbReference type="NCBI Taxonomy" id="2765361"/>
    <lineage>
        <taxon>Bacteria</taxon>
        <taxon>Pseudomonadati</taxon>
        <taxon>Bacteroidota</taxon>
        <taxon>Sphingobacteriia</taxon>
        <taxon>Sphingobacteriales</taxon>
        <taxon>Sphingobacteriaceae</taxon>
        <taxon>Pedobacter</taxon>
    </lineage>
</organism>
<reference evidence="2 3" key="1">
    <citation type="submission" date="2020-08" db="EMBL/GenBank/DDBJ databases">
        <authorList>
            <person name="Sun Q."/>
            <person name="Inoue M."/>
        </authorList>
    </citation>
    <scope>NUCLEOTIDE SEQUENCE [LARGE SCALE GENOMIC DNA]</scope>
    <source>
        <strain evidence="2 3">CCM 8938</strain>
    </source>
</reference>
<dbReference type="NCBIfam" id="TIGR03736">
    <property type="entry name" value="PRTRC_ThiF"/>
    <property type="match status" value="1"/>
</dbReference>
<gene>
    <name evidence="2" type="ORF">H7U22_22555</name>
</gene>
<keyword evidence="3" id="KW-1185">Reference proteome</keyword>
<dbReference type="SUPFAM" id="SSF69572">
    <property type="entry name" value="Activating enzymes of the ubiquitin-like proteins"/>
    <property type="match status" value="1"/>
</dbReference>
<dbReference type="EMBL" id="JACRYL010000045">
    <property type="protein sequence ID" value="MBC6113199.1"/>
    <property type="molecule type" value="Genomic_DNA"/>
</dbReference>
<dbReference type="RefSeq" id="WP_187073619.1">
    <property type="nucleotide sequence ID" value="NZ_JACRYL010000045.1"/>
</dbReference>
<sequence length="265" mass="29278">MELQKKRIHFVHSYLINPTNPISVSLIGAGGNGSQMLTALARINHALCSLGHAGLQVTVFDDDTVESANLGRQLFSESELGMNKGVALINRVNRFFGSGWKAVPERFEAVSDTKSLHSRKANLTVSCVDTLLARANIEHLIRIEHDSQRDQGLYLLDLGNSRTSGQVFLSTLQTIKQPKSERFETVGNLSSMLEDYGVLLDGNDQHANDPSCSLAEALTKQDLFINSALVSLGASMLWNLFREGLLEYRGFFLNLKDFRSQPVVV</sequence>
<evidence type="ECO:0000259" key="1">
    <source>
        <dbReference type="Pfam" id="PF00899"/>
    </source>
</evidence>
<name>A0ABR7KZ56_9SPHI</name>
<protein>
    <submittedName>
        <fullName evidence="2">PRTRC system ThiF family protein</fullName>
    </submittedName>
</protein>
<dbReference type="Gene3D" id="3.40.50.720">
    <property type="entry name" value="NAD(P)-binding Rossmann-like Domain"/>
    <property type="match status" value="1"/>
</dbReference>
<proteinExistence type="predicted"/>
<comment type="caution">
    <text evidence="2">The sequence shown here is derived from an EMBL/GenBank/DDBJ whole genome shotgun (WGS) entry which is preliminary data.</text>
</comment>
<dbReference type="CDD" id="cd01483">
    <property type="entry name" value="E1_enzyme_family"/>
    <property type="match status" value="1"/>
</dbReference>
<dbReference type="Pfam" id="PF00899">
    <property type="entry name" value="ThiF"/>
    <property type="match status" value="1"/>
</dbReference>
<dbReference type="InterPro" id="IPR022500">
    <property type="entry name" value="PRTRC_ThiF"/>
</dbReference>
<accession>A0ABR7KZ56</accession>
<evidence type="ECO:0000313" key="2">
    <source>
        <dbReference type="EMBL" id="MBC6113199.1"/>
    </source>
</evidence>
<dbReference type="InterPro" id="IPR000594">
    <property type="entry name" value="ThiF_NAD_FAD-bd"/>
</dbReference>
<evidence type="ECO:0000313" key="3">
    <source>
        <dbReference type="Proteomes" id="UP000652755"/>
    </source>
</evidence>
<dbReference type="Proteomes" id="UP000652755">
    <property type="component" value="Unassembled WGS sequence"/>
</dbReference>
<dbReference type="InterPro" id="IPR035985">
    <property type="entry name" value="Ubiquitin-activating_enz"/>
</dbReference>
<feature type="domain" description="THIF-type NAD/FAD binding fold" evidence="1">
    <location>
        <begin position="23"/>
        <end position="217"/>
    </location>
</feature>